<protein>
    <submittedName>
        <fullName evidence="3">Uncharacterized protein</fullName>
    </submittedName>
</protein>
<feature type="signal peptide" evidence="2">
    <location>
        <begin position="1"/>
        <end position="19"/>
    </location>
</feature>
<evidence type="ECO:0000313" key="3">
    <source>
        <dbReference type="EMBL" id="KAK2953958.1"/>
    </source>
</evidence>
<accession>A0ABQ9XRB0</accession>
<feature type="chain" id="PRO_5045247244" evidence="2">
    <location>
        <begin position="20"/>
        <end position="104"/>
    </location>
</feature>
<keyword evidence="4" id="KW-1185">Reference proteome</keyword>
<dbReference type="EMBL" id="JARBJD010000084">
    <property type="protein sequence ID" value="KAK2953958.1"/>
    <property type="molecule type" value="Genomic_DNA"/>
</dbReference>
<gene>
    <name evidence="3" type="ORF">BLNAU_11060</name>
</gene>
<keyword evidence="1" id="KW-0472">Membrane</keyword>
<keyword evidence="1" id="KW-0812">Transmembrane</keyword>
<sequence>MLFLLIVLSPSSCGAAVNADELSGPDLYNSRPFLDAWAYSVFRKPCCTCGCWTDEGGKPCYKHFTRITYAILSILILFPIILICVSFFRIPSLLPALQMMMQKV</sequence>
<proteinExistence type="predicted"/>
<dbReference type="Proteomes" id="UP001281761">
    <property type="component" value="Unassembled WGS sequence"/>
</dbReference>
<evidence type="ECO:0000256" key="1">
    <source>
        <dbReference type="SAM" id="Phobius"/>
    </source>
</evidence>
<organism evidence="3 4">
    <name type="scientific">Blattamonas nauphoetae</name>
    <dbReference type="NCBI Taxonomy" id="2049346"/>
    <lineage>
        <taxon>Eukaryota</taxon>
        <taxon>Metamonada</taxon>
        <taxon>Preaxostyla</taxon>
        <taxon>Oxymonadida</taxon>
        <taxon>Blattamonas</taxon>
    </lineage>
</organism>
<keyword evidence="2" id="KW-0732">Signal</keyword>
<evidence type="ECO:0000313" key="4">
    <source>
        <dbReference type="Proteomes" id="UP001281761"/>
    </source>
</evidence>
<comment type="caution">
    <text evidence="3">The sequence shown here is derived from an EMBL/GenBank/DDBJ whole genome shotgun (WGS) entry which is preliminary data.</text>
</comment>
<name>A0ABQ9XRB0_9EUKA</name>
<evidence type="ECO:0000256" key="2">
    <source>
        <dbReference type="SAM" id="SignalP"/>
    </source>
</evidence>
<feature type="transmembrane region" description="Helical" evidence="1">
    <location>
        <begin position="67"/>
        <end position="90"/>
    </location>
</feature>
<reference evidence="3 4" key="1">
    <citation type="journal article" date="2022" name="bioRxiv">
        <title>Genomics of Preaxostyla Flagellates Illuminates Evolutionary Transitions and the Path Towards Mitochondrial Loss.</title>
        <authorList>
            <person name="Novak L.V.F."/>
            <person name="Treitli S.C."/>
            <person name="Pyrih J."/>
            <person name="Halakuc P."/>
            <person name="Pipaliya S.V."/>
            <person name="Vacek V."/>
            <person name="Brzon O."/>
            <person name="Soukal P."/>
            <person name="Eme L."/>
            <person name="Dacks J.B."/>
            <person name="Karnkowska A."/>
            <person name="Elias M."/>
            <person name="Hampl V."/>
        </authorList>
    </citation>
    <scope>NUCLEOTIDE SEQUENCE [LARGE SCALE GENOMIC DNA]</scope>
    <source>
        <strain evidence="3">NAU3</strain>
        <tissue evidence="3">Gut</tissue>
    </source>
</reference>
<keyword evidence="1" id="KW-1133">Transmembrane helix</keyword>